<reference evidence="7" key="1">
    <citation type="journal article" date="2021" name="Nat. Commun.">
        <title>Genetic determinants of endophytism in the Arabidopsis root mycobiome.</title>
        <authorList>
            <person name="Mesny F."/>
            <person name="Miyauchi S."/>
            <person name="Thiergart T."/>
            <person name="Pickel B."/>
            <person name="Atanasova L."/>
            <person name="Karlsson M."/>
            <person name="Huettel B."/>
            <person name="Barry K.W."/>
            <person name="Haridas S."/>
            <person name="Chen C."/>
            <person name="Bauer D."/>
            <person name="Andreopoulos W."/>
            <person name="Pangilinan J."/>
            <person name="LaButti K."/>
            <person name="Riley R."/>
            <person name="Lipzen A."/>
            <person name="Clum A."/>
            <person name="Drula E."/>
            <person name="Henrissat B."/>
            <person name="Kohler A."/>
            <person name="Grigoriev I.V."/>
            <person name="Martin F.M."/>
            <person name="Hacquard S."/>
        </authorList>
    </citation>
    <scope>NUCLEOTIDE SEQUENCE</scope>
    <source>
        <strain evidence="7">MPI-CAGE-CH-0230</strain>
    </source>
</reference>
<feature type="domain" description="Xylulose 5-phosphate/Fructose 6-phosphate phosphoketolase N-terminal" evidence="6">
    <location>
        <begin position="96"/>
        <end position="456"/>
    </location>
</feature>
<evidence type="ECO:0000256" key="1">
    <source>
        <dbReference type="ARBA" id="ARBA00001964"/>
    </source>
</evidence>
<evidence type="ECO:0000313" key="8">
    <source>
        <dbReference type="Proteomes" id="UP000756346"/>
    </source>
</evidence>
<dbReference type="InterPro" id="IPR019789">
    <property type="entry name" value="Xul5P/Fru6P_PKetolase_ThDP_BS"/>
</dbReference>
<name>A0A9P8Y421_9PEZI</name>
<accession>A0A9P8Y421</accession>
<dbReference type="NCBIfam" id="NF003619">
    <property type="entry name" value="PRK05261.1-4"/>
    <property type="match status" value="1"/>
</dbReference>
<dbReference type="Gene3D" id="3.40.50.970">
    <property type="match status" value="2"/>
</dbReference>
<dbReference type="EMBL" id="JAGTJQ010000006">
    <property type="protein sequence ID" value="KAH7029192.1"/>
    <property type="molecule type" value="Genomic_DNA"/>
</dbReference>
<evidence type="ECO:0000256" key="2">
    <source>
        <dbReference type="ARBA" id="ARBA00005623"/>
    </source>
</evidence>
<dbReference type="CDD" id="cd02011">
    <property type="entry name" value="TPP_PK"/>
    <property type="match status" value="1"/>
</dbReference>
<dbReference type="GeneID" id="70183755"/>
<comment type="similarity">
    <text evidence="2">Belongs to the XFP family.</text>
</comment>
<dbReference type="Pfam" id="PF03894">
    <property type="entry name" value="XFP"/>
    <property type="match status" value="1"/>
</dbReference>
<protein>
    <submittedName>
        <fullName evidence="7">Phosphoketolase</fullName>
    </submittedName>
</protein>
<keyword evidence="3" id="KW-0786">Thiamine pyrophosphate</keyword>
<evidence type="ECO:0000256" key="3">
    <source>
        <dbReference type="ARBA" id="ARBA00023052"/>
    </source>
</evidence>
<dbReference type="GO" id="GO:0005975">
    <property type="term" value="P:carbohydrate metabolic process"/>
    <property type="evidence" value="ECO:0007669"/>
    <property type="project" value="InterPro"/>
</dbReference>
<keyword evidence="8" id="KW-1185">Reference proteome</keyword>
<sequence>MNNQNHVLNCNRRQIYKASSQTGDYPAQSLSPHCIRVATISTQAARKALSDLHQSSGPVFGENESEKQTMENGISEKDELSAFGKARSTIKGEPLSADDIKKYNDFFKASLYLAIGMIYLQKNPLLQEPLSLDHIKKRQLGHFGSVPAQIFTYMHFNRMIRKYDLDAIFISGPGHGAPAVISQAYLEGTYSEVYPEKSEDPAGMQKLFHKFSFPGGTASHASPEVPGSIHEGGELGYSLSHAFGAVFDHPDLIALTIVGDGEAETGPLATSWHSNKFLNPITDGAVLPVLNANQFKIANPTILSRIPQQELESLFIGLGWTPYFVSGDDIESMHQAMAATLEHCVKEIKGFQKQARDSGKAFRPRWPVVILRTPKGWTAPRKVDGHFLEGYWRAHQVPITTAREKPEDLKILEDWMRSYEPERLFGKEGKISPELRALCPVGNRRMSANPIANGGLLRKPLKMPNFKDYALPVEQGGAVHAGGMVNFAKFLRDIMKNNPTNFRLMGPDETASNKLDTVYEVTQKVWLGEYAEEDADGGHLSLAGRVMEMLSEHQCEGWLEGYLLTGGHGMLSSYEAFLHIIDSMVNQHAKWLEKTRETEWRVRIASLNVLAASPCWRQDHNGFSHASPGFLEVVANKSPEVVRIYLPPDGNCLLSVMDHCFRSTNYVNVIVADKKENLQYLNMDEAVIHCTKGIGIWPRYSTDKGEEPDVVMASCGDIPTLESLAAIDLLLNHFPDLKIRCVNVVDLFKLISNDDHPHGLTDAEFDSLFTADKPVIFNFHAYPWMIHKLTYKRNGSRNIHVKGYREKGNIDTPLKLAIRNKADRFSLAISAIDHIPHLGNKGASAREYLKDQRISAQNHAFETGEDPHSVTEWAWPHKGSLEQAVGRLSLKNPA</sequence>
<dbReference type="InterPro" id="IPR009014">
    <property type="entry name" value="Transketo_C/PFOR_II"/>
</dbReference>
<organism evidence="7 8">
    <name type="scientific">Microdochium trichocladiopsis</name>
    <dbReference type="NCBI Taxonomy" id="1682393"/>
    <lineage>
        <taxon>Eukaryota</taxon>
        <taxon>Fungi</taxon>
        <taxon>Dikarya</taxon>
        <taxon>Ascomycota</taxon>
        <taxon>Pezizomycotina</taxon>
        <taxon>Sordariomycetes</taxon>
        <taxon>Xylariomycetidae</taxon>
        <taxon>Xylariales</taxon>
        <taxon>Microdochiaceae</taxon>
        <taxon>Microdochium</taxon>
    </lineage>
</organism>
<evidence type="ECO:0000259" key="6">
    <source>
        <dbReference type="Pfam" id="PF09364"/>
    </source>
</evidence>
<dbReference type="OrthoDB" id="2532903at2759"/>
<dbReference type="InterPro" id="IPR019790">
    <property type="entry name" value="Xul5P/Fru6P_PKetolase_CS"/>
</dbReference>
<keyword evidence="4" id="KW-0456">Lyase</keyword>
<dbReference type="InterPro" id="IPR005593">
    <property type="entry name" value="Xul5P/Fru6P_PKetolase"/>
</dbReference>
<dbReference type="InterPro" id="IPR029061">
    <property type="entry name" value="THDP-binding"/>
</dbReference>
<dbReference type="PROSITE" id="PS60002">
    <property type="entry name" value="PHOSPHOKETOLASE_1"/>
    <property type="match status" value="1"/>
</dbReference>
<dbReference type="AlphaFoldDB" id="A0A9P8Y421"/>
<feature type="domain" description="Xylulose 5-phosphate/Fructose 6-phosphate phosphoketolase C-terminal" evidence="5">
    <location>
        <begin position="674"/>
        <end position="875"/>
    </location>
</feature>
<dbReference type="NCBIfam" id="NF003617">
    <property type="entry name" value="PRK05261.1-2"/>
    <property type="match status" value="1"/>
</dbReference>
<dbReference type="PROSITE" id="PS60003">
    <property type="entry name" value="PHOSPHOKETOLASE_2"/>
    <property type="match status" value="1"/>
</dbReference>
<dbReference type="PANTHER" id="PTHR31273">
    <property type="entry name" value="PHOSPHOKETOLASE-RELATED"/>
    <property type="match status" value="1"/>
</dbReference>
<dbReference type="InterPro" id="IPR018970">
    <property type="entry name" value="Xul5P/Fru6P_PKetolase_N"/>
</dbReference>
<evidence type="ECO:0000259" key="5">
    <source>
        <dbReference type="Pfam" id="PF09363"/>
    </source>
</evidence>
<evidence type="ECO:0000313" key="7">
    <source>
        <dbReference type="EMBL" id="KAH7029192.1"/>
    </source>
</evidence>
<dbReference type="Proteomes" id="UP000756346">
    <property type="component" value="Unassembled WGS sequence"/>
</dbReference>
<dbReference type="PANTHER" id="PTHR31273:SF0">
    <property type="entry name" value="PHOSPHOKETOLASE-RELATED"/>
    <property type="match status" value="1"/>
</dbReference>
<dbReference type="Pfam" id="PF09363">
    <property type="entry name" value="XFP_C"/>
    <property type="match status" value="1"/>
</dbReference>
<comment type="cofactor">
    <cofactor evidence="1">
        <name>thiamine diphosphate</name>
        <dbReference type="ChEBI" id="CHEBI:58937"/>
    </cofactor>
</comment>
<gene>
    <name evidence="7" type="ORF">B0I36DRAFT_325222</name>
</gene>
<dbReference type="GO" id="GO:0016832">
    <property type="term" value="F:aldehyde-lyase activity"/>
    <property type="evidence" value="ECO:0007669"/>
    <property type="project" value="InterPro"/>
</dbReference>
<dbReference type="Pfam" id="PF09364">
    <property type="entry name" value="XFP_N"/>
    <property type="match status" value="1"/>
</dbReference>
<dbReference type="SUPFAM" id="SSF52518">
    <property type="entry name" value="Thiamin diphosphate-binding fold (THDP-binding)"/>
    <property type="match status" value="2"/>
</dbReference>
<dbReference type="Gene3D" id="3.40.50.920">
    <property type="match status" value="1"/>
</dbReference>
<comment type="caution">
    <text evidence="7">The sequence shown here is derived from an EMBL/GenBank/DDBJ whole genome shotgun (WGS) entry which is preliminary data.</text>
</comment>
<dbReference type="RefSeq" id="XP_046011480.1">
    <property type="nucleotide sequence ID" value="XM_046154209.1"/>
</dbReference>
<proteinExistence type="inferred from homology"/>
<dbReference type="InterPro" id="IPR018969">
    <property type="entry name" value="Xul5P/Fru6P_PKetolase_C"/>
</dbReference>
<evidence type="ECO:0000256" key="4">
    <source>
        <dbReference type="ARBA" id="ARBA00023239"/>
    </source>
</evidence>